<accession>A0A8X6KD30</accession>
<reference evidence="1" key="1">
    <citation type="submission" date="2020-07" db="EMBL/GenBank/DDBJ databases">
        <title>Multicomponent nature underlies the extraordinary mechanical properties of spider dragline silk.</title>
        <authorList>
            <person name="Kono N."/>
            <person name="Nakamura H."/>
            <person name="Mori M."/>
            <person name="Yoshida Y."/>
            <person name="Ohtoshi R."/>
            <person name="Malay A.D."/>
            <person name="Moran D.A.P."/>
            <person name="Tomita M."/>
            <person name="Numata K."/>
            <person name="Arakawa K."/>
        </authorList>
    </citation>
    <scope>NUCLEOTIDE SEQUENCE</scope>
</reference>
<dbReference type="Proteomes" id="UP000887116">
    <property type="component" value="Unassembled WGS sequence"/>
</dbReference>
<dbReference type="EMBL" id="BMAO01001322">
    <property type="protein sequence ID" value="GFQ72455.1"/>
    <property type="molecule type" value="Genomic_DNA"/>
</dbReference>
<evidence type="ECO:0000313" key="2">
    <source>
        <dbReference type="Proteomes" id="UP000887116"/>
    </source>
</evidence>
<keyword evidence="2" id="KW-1185">Reference proteome</keyword>
<gene>
    <name evidence="1" type="ORF">TNCT_367021</name>
</gene>
<evidence type="ECO:0000313" key="1">
    <source>
        <dbReference type="EMBL" id="GFQ72455.1"/>
    </source>
</evidence>
<protein>
    <submittedName>
        <fullName evidence="1">Uncharacterized protein</fullName>
    </submittedName>
</protein>
<dbReference type="AlphaFoldDB" id="A0A8X6KD30"/>
<dbReference type="OrthoDB" id="10464621at2759"/>
<name>A0A8X6KD30_TRICU</name>
<comment type="caution">
    <text evidence="1">The sequence shown here is derived from an EMBL/GenBank/DDBJ whole genome shotgun (WGS) entry which is preliminary data.</text>
</comment>
<organism evidence="1 2">
    <name type="scientific">Trichonephila clavata</name>
    <name type="common">Joro spider</name>
    <name type="synonym">Nephila clavata</name>
    <dbReference type="NCBI Taxonomy" id="2740835"/>
    <lineage>
        <taxon>Eukaryota</taxon>
        <taxon>Metazoa</taxon>
        <taxon>Ecdysozoa</taxon>
        <taxon>Arthropoda</taxon>
        <taxon>Chelicerata</taxon>
        <taxon>Arachnida</taxon>
        <taxon>Araneae</taxon>
        <taxon>Araneomorphae</taxon>
        <taxon>Entelegynae</taxon>
        <taxon>Araneoidea</taxon>
        <taxon>Nephilidae</taxon>
        <taxon>Trichonephila</taxon>
    </lineage>
</organism>
<sequence length="144" mass="16598">MGIIAIGKMIKISLHSLPSLRIEKEAFENDIWYHWMESISLSAIFFHPRACASHSRFPNVIKLEDCFVYCHSLSVAFTADLSRFPEFPIVIKVYNFVGHLYMVFCVISFPPICSTTNSQVIFDENLLPWNLQKKTAEFGLLYSK</sequence>
<proteinExistence type="predicted"/>